<sequence length="121" mass="13988">MIHNALIIKIEEEDIVTIKVDEIELTCFSSLGTDNILVNRKYPIELSFFFIEDEDIIPLDFGVKEVTRIDGYFKYELKGKLTTDGVFDFGILIEDDTLASYPYLFGTYIKMNVDRIDIAFL</sequence>
<dbReference type="Proteomes" id="UP000532866">
    <property type="component" value="Unassembled WGS sequence"/>
</dbReference>
<proteinExistence type="predicted"/>
<dbReference type="AlphaFoldDB" id="A0A7X0TMX5"/>
<gene>
    <name evidence="1" type="ORF">HB759_09570</name>
</gene>
<comment type="caution">
    <text evidence="1">The sequence shown here is derived from an EMBL/GenBank/DDBJ whole genome shotgun (WGS) entry which is preliminary data.</text>
</comment>
<protein>
    <submittedName>
        <fullName evidence="1">Uncharacterized protein</fullName>
    </submittedName>
</protein>
<evidence type="ECO:0000313" key="2">
    <source>
        <dbReference type="Proteomes" id="UP000532866"/>
    </source>
</evidence>
<evidence type="ECO:0000313" key="1">
    <source>
        <dbReference type="EMBL" id="MBC1332179.1"/>
    </source>
</evidence>
<name>A0A7X0TMX5_9LIST</name>
<dbReference type="EMBL" id="JAAROL010000003">
    <property type="protein sequence ID" value="MBC1332179.1"/>
    <property type="molecule type" value="Genomic_DNA"/>
</dbReference>
<dbReference type="RefSeq" id="WP_185363997.1">
    <property type="nucleotide sequence ID" value="NZ_JAARNB010000002.1"/>
</dbReference>
<organism evidence="1 2">
    <name type="scientific">Listeria booriae</name>
    <dbReference type="NCBI Taxonomy" id="1552123"/>
    <lineage>
        <taxon>Bacteria</taxon>
        <taxon>Bacillati</taxon>
        <taxon>Bacillota</taxon>
        <taxon>Bacilli</taxon>
        <taxon>Bacillales</taxon>
        <taxon>Listeriaceae</taxon>
        <taxon>Listeria</taxon>
    </lineage>
</organism>
<accession>A0A7X0TMX5</accession>
<reference evidence="1 2" key="1">
    <citation type="submission" date="2020-03" db="EMBL/GenBank/DDBJ databases">
        <title>Soil Listeria distribution.</title>
        <authorList>
            <person name="Liao J."/>
            <person name="Wiedmann M."/>
        </authorList>
    </citation>
    <scope>NUCLEOTIDE SEQUENCE [LARGE SCALE GENOMIC DNA]</scope>
    <source>
        <strain evidence="1 2">FSL L7-1833</strain>
    </source>
</reference>